<keyword evidence="1" id="KW-0472">Membrane</keyword>
<feature type="transmembrane region" description="Helical" evidence="1">
    <location>
        <begin position="161"/>
        <end position="181"/>
    </location>
</feature>
<dbReference type="OrthoDB" id="5126240at2"/>
<feature type="transmembrane region" description="Helical" evidence="1">
    <location>
        <begin position="75"/>
        <end position="96"/>
    </location>
</feature>
<feature type="transmembrane region" description="Helical" evidence="1">
    <location>
        <begin position="43"/>
        <end position="63"/>
    </location>
</feature>
<evidence type="ECO:0000313" key="2">
    <source>
        <dbReference type="EMBL" id="NHF62696.1"/>
    </source>
</evidence>
<feature type="transmembrane region" description="Helical" evidence="1">
    <location>
        <begin position="138"/>
        <end position="155"/>
    </location>
</feature>
<name>A0A9E5JPL5_9MICO</name>
<keyword evidence="1" id="KW-1133">Transmembrane helix</keyword>
<gene>
    <name evidence="2" type="ORF">FK219_005510</name>
</gene>
<keyword evidence="1" id="KW-0812">Transmembrane</keyword>
<evidence type="ECO:0000256" key="1">
    <source>
        <dbReference type="SAM" id="Phobius"/>
    </source>
</evidence>
<proteinExistence type="predicted"/>
<evidence type="ECO:0000313" key="3">
    <source>
        <dbReference type="Proteomes" id="UP000818266"/>
    </source>
</evidence>
<sequence>MTTAPSADASAAPRSLWLAPVLRAVPALIVGLSITFIADHSALIGLIMLGAFGLATAAVLVLTDVRMRRGEPLKLLHRGLAVITGIAGLLALLVVATTTTAGLGMLVLLVGGFAVLAGGLELVWGIRHRDRSALARDAVVIGAGTLALAVVLAFVGDPVSAVGFFGAYAVVLGVFLVIAGLSARWSTQLKEHTAS</sequence>
<dbReference type="Proteomes" id="UP000818266">
    <property type="component" value="Unassembled WGS sequence"/>
</dbReference>
<dbReference type="AlphaFoldDB" id="A0A9E5JPL5"/>
<dbReference type="EMBL" id="VIKT02000007">
    <property type="protein sequence ID" value="NHF62696.1"/>
    <property type="molecule type" value="Genomic_DNA"/>
</dbReference>
<accession>A0A9E5JPL5</accession>
<reference evidence="2 3" key="1">
    <citation type="submission" date="2020-03" db="EMBL/GenBank/DDBJ databases">
        <title>Chryseoglobus sp. isolated from a deep-sea seamount.</title>
        <authorList>
            <person name="Zhang D.-C."/>
        </authorList>
    </citation>
    <scope>NUCLEOTIDE SEQUENCE [LARGE SCALE GENOMIC DNA]</scope>
    <source>
        <strain evidence="2 3">KN1116</strain>
    </source>
</reference>
<comment type="caution">
    <text evidence="2">The sequence shown here is derived from an EMBL/GenBank/DDBJ whole genome shotgun (WGS) entry which is preliminary data.</text>
</comment>
<feature type="transmembrane region" description="Helical" evidence="1">
    <location>
        <begin position="16"/>
        <end position="37"/>
    </location>
</feature>
<keyword evidence="3" id="KW-1185">Reference proteome</keyword>
<dbReference type="RefSeq" id="WP_152583299.1">
    <property type="nucleotide sequence ID" value="NZ_JAVJPO010000024.1"/>
</dbReference>
<organism evidence="2 3">
    <name type="scientific">Microcella pacifica</name>
    <dbReference type="NCBI Taxonomy" id="2591847"/>
    <lineage>
        <taxon>Bacteria</taxon>
        <taxon>Bacillati</taxon>
        <taxon>Actinomycetota</taxon>
        <taxon>Actinomycetes</taxon>
        <taxon>Micrococcales</taxon>
        <taxon>Microbacteriaceae</taxon>
        <taxon>Microcella</taxon>
    </lineage>
</organism>
<feature type="transmembrane region" description="Helical" evidence="1">
    <location>
        <begin position="102"/>
        <end position="126"/>
    </location>
</feature>
<protein>
    <submittedName>
        <fullName evidence="2">Uncharacterized protein</fullName>
    </submittedName>
</protein>